<dbReference type="Gene3D" id="3.40.50.300">
    <property type="entry name" value="P-loop containing nucleotide triphosphate hydrolases"/>
    <property type="match status" value="1"/>
</dbReference>
<comment type="caution">
    <text evidence="5">The sequence shown here is derived from an EMBL/GenBank/DDBJ whole genome shotgun (WGS) entry which is preliminary data.</text>
</comment>
<evidence type="ECO:0000256" key="3">
    <source>
        <dbReference type="ARBA" id="ARBA00022840"/>
    </source>
</evidence>
<protein>
    <submittedName>
        <fullName evidence="5">ABC transporter ATP-binding protein</fullName>
    </submittedName>
</protein>
<proteinExistence type="predicted"/>
<dbReference type="CDD" id="cd03255">
    <property type="entry name" value="ABC_MJ0796_LolCDE_FtsE"/>
    <property type="match status" value="1"/>
</dbReference>
<keyword evidence="6" id="KW-1185">Reference proteome</keyword>
<dbReference type="GO" id="GO:0005524">
    <property type="term" value="F:ATP binding"/>
    <property type="evidence" value="ECO:0007669"/>
    <property type="project" value="UniProtKB-KW"/>
</dbReference>
<dbReference type="InterPro" id="IPR003593">
    <property type="entry name" value="AAA+_ATPase"/>
</dbReference>
<dbReference type="InterPro" id="IPR003439">
    <property type="entry name" value="ABC_transporter-like_ATP-bd"/>
</dbReference>
<keyword evidence="3 5" id="KW-0067">ATP-binding</keyword>
<keyword evidence="1" id="KW-0813">Transport</keyword>
<organism evidence="5 6">
    <name type="scientific">Chryseobacterium ginsengisoli</name>
    <dbReference type="NCBI Taxonomy" id="363853"/>
    <lineage>
        <taxon>Bacteria</taxon>
        <taxon>Pseudomonadati</taxon>
        <taxon>Bacteroidota</taxon>
        <taxon>Flavobacteriia</taxon>
        <taxon>Flavobacteriales</taxon>
        <taxon>Weeksellaceae</taxon>
        <taxon>Chryseobacterium group</taxon>
        <taxon>Chryseobacterium</taxon>
    </lineage>
</organism>
<gene>
    <name evidence="5" type="ORF">GCM10023210_06580</name>
</gene>
<dbReference type="InterPro" id="IPR027417">
    <property type="entry name" value="P-loop_NTPase"/>
</dbReference>
<dbReference type="EMBL" id="BAABHX010000001">
    <property type="protein sequence ID" value="GAA5085589.1"/>
    <property type="molecule type" value="Genomic_DNA"/>
</dbReference>
<dbReference type="SUPFAM" id="SSF52540">
    <property type="entry name" value="P-loop containing nucleoside triphosphate hydrolases"/>
    <property type="match status" value="1"/>
</dbReference>
<dbReference type="InterPro" id="IPR017871">
    <property type="entry name" value="ABC_transporter-like_CS"/>
</dbReference>
<evidence type="ECO:0000313" key="6">
    <source>
        <dbReference type="Proteomes" id="UP001500353"/>
    </source>
</evidence>
<reference evidence="6" key="1">
    <citation type="journal article" date="2019" name="Int. J. Syst. Evol. Microbiol.">
        <title>The Global Catalogue of Microorganisms (GCM) 10K type strain sequencing project: providing services to taxonomists for standard genome sequencing and annotation.</title>
        <authorList>
            <consortium name="The Broad Institute Genomics Platform"/>
            <consortium name="The Broad Institute Genome Sequencing Center for Infectious Disease"/>
            <person name="Wu L."/>
            <person name="Ma J."/>
        </authorList>
    </citation>
    <scope>NUCLEOTIDE SEQUENCE [LARGE SCALE GENOMIC DNA]</scope>
    <source>
        <strain evidence="6">JCM 18019</strain>
    </source>
</reference>
<dbReference type="PANTHER" id="PTHR24220">
    <property type="entry name" value="IMPORT ATP-BINDING PROTEIN"/>
    <property type="match status" value="1"/>
</dbReference>
<feature type="domain" description="ABC transporter" evidence="4">
    <location>
        <begin position="33"/>
        <end position="272"/>
    </location>
</feature>
<evidence type="ECO:0000256" key="1">
    <source>
        <dbReference type="ARBA" id="ARBA00022448"/>
    </source>
</evidence>
<evidence type="ECO:0000313" key="5">
    <source>
        <dbReference type="EMBL" id="GAA5085589.1"/>
    </source>
</evidence>
<dbReference type="InterPro" id="IPR015854">
    <property type="entry name" value="ABC_transpr_LolD-like"/>
</dbReference>
<dbReference type="PROSITE" id="PS50893">
    <property type="entry name" value="ABC_TRANSPORTER_2"/>
    <property type="match status" value="1"/>
</dbReference>
<dbReference type="InterPro" id="IPR017911">
    <property type="entry name" value="MacB-like_ATP-bd"/>
</dbReference>
<keyword evidence="2" id="KW-0547">Nucleotide-binding</keyword>
<accession>A0ABP9LU81</accession>
<dbReference type="Proteomes" id="UP001500353">
    <property type="component" value="Unassembled WGS sequence"/>
</dbReference>
<dbReference type="PANTHER" id="PTHR24220:SF86">
    <property type="entry name" value="ABC TRANSPORTER ABCH.1"/>
    <property type="match status" value="1"/>
</dbReference>
<name>A0ABP9LU81_9FLAO</name>
<evidence type="ECO:0000256" key="2">
    <source>
        <dbReference type="ARBA" id="ARBA00022741"/>
    </source>
</evidence>
<dbReference type="SMART" id="SM00382">
    <property type="entry name" value="AAA"/>
    <property type="match status" value="1"/>
</dbReference>
<dbReference type="Pfam" id="PF00005">
    <property type="entry name" value="ABC_tran"/>
    <property type="match status" value="1"/>
</dbReference>
<evidence type="ECO:0000259" key="4">
    <source>
        <dbReference type="PROSITE" id="PS50893"/>
    </source>
</evidence>
<dbReference type="PROSITE" id="PS00211">
    <property type="entry name" value="ABC_TRANSPORTER_1"/>
    <property type="match status" value="1"/>
</dbReference>
<sequence length="273" mass="30540">MFLVDGISTFKFNLNAINQQLSTNNKTTMKSIIKIENLKREFRMGDEIVHALKGIDLTINEGEFVTIMGTSGSGKSTFLNTLGCLDQPTSGTYELDGVLVKDLNKNQLAEIRNTKIGFIFQSYNLLARTSALENVELPLLYNPSISSEERRERAVKALQQVGLESRMEHVPSQLSGGQQQRVAIARALVNHPVILLADEATGNLDTRTSYEVMNLFQQLNDEGITIGFVTHEEDIAKFSKRTVILRDGIIKEDKMVMNRLIAKAELEKLPKPE</sequence>